<evidence type="ECO:0000313" key="2">
    <source>
        <dbReference type="Proteomes" id="UP001208570"/>
    </source>
</evidence>
<protein>
    <submittedName>
        <fullName evidence="1">Uncharacterized protein</fullName>
    </submittedName>
</protein>
<dbReference type="AlphaFoldDB" id="A0AAD9J2M9"/>
<reference evidence="1" key="1">
    <citation type="journal article" date="2023" name="Mol. Biol. Evol.">
        <title>Third-Generation Sequencing Reveals the Adaptive Role of the Epigenome in Three Deep-Sea Polychaetes.</title>
        <authorList>
            <person name="Perez M."/>
            <person name="Aroh O."/>
            <person name="Sun Y."/>
            <person name="Lan Y."/>
            <person name="Juniper S.K."/>
            <person name="Young C.R."/>
            <person name="Angers B."/>
            <person name="Qian P.Y."/>
        </authorList>
    </citation>
    <scope>NUCLEOTIDE SEQUENCE</scope>
    <source>
        <strain evidence="1">P08H-3</strain>
    </source>
</reference>
<comment type="caution">
    <text evidence="1">The sequence shown here is derived from an EMBL/GenBank/DDBJ whole genome shotgun (WGS) entry which is preliminary data.</text>
</comment>
<dbReference type="Proteomes" id="UP001208570">
    <property type="component" value="Unassembled WGS sequence"/>
</dbReference>
<sequence>MKSGSDDDIGGEGLIVSGSEEWLISAAVSRDPKILIDRRRYVVISSGSSETNPELLSRLTTDVRDKKC</sequence>
<proteinExistence type="predicted"/>
<keyword evidence="2" id="KW-1185">Reference proteome</keyword>
<organism evidence="1 2">
    <name type="scientific">Paralvinella palmiformis</name>
    <dbReference type="NCBI Taxonomy" id="53620"/>
    <lineage>
        <taxon>Eukaryota</taxon>
        <taxon>Metazoa</taxon>
        <taxon>Spiralia</taxon>
        <taxon>Lophotrochozoa</taxon>
        <taxon>Annelida</taxon>
        <taxon>Polychaeta</taxon>
        <taxon>Sedentaria</taxon>
        <taxon>Canalipalpata</taxon>
        <taxon>Terebellida</taxon>
        <taxon>Terebelliformia</taxon>
        <taxon>Alvinellidae</taxon>
        <taxon>Paralvinella</taxon>
    </lineage>
</organism>
<name>A0AAD9J2M9_9ANNE</name>
<gene>
    <name evidence="1" type="ORF">LSH36_714g01061</name>
</gene>
<accession>A0AAD9J2M9</accession>
<evidence type="ECO:0000313" key="1">
    <source>
        <dbReference type="EMBL" id="KAK2144977.1"/>
    </source>
</evidence>
<dbReference type="EMBL" id="JAODUP010000714">
    <property type="protein sequence ID" value="KAK2144977.1"/>
    <property type="molecule type" value="Genomic_DNA"/>
</dbReference>